<sequence length="139" mass="14909">METMKHARLRGISYLIAAIALTVVSLVAAYGVYSWMQGQVSAYTRGSLDVSIKPVVTDTTTYLVITIRNTGGSSITIQQAYLDSTTDITASLGLPQTLEPGSVYQKVVDVGSLSGGKHTVKLVYSEGGDTKEDIWDFVV</sequence>
<keyword evidence="1" id="KW-1133">Transmembrane helix</keyword>
<evidence type="ECO:0000313" key="3">
    <source>
        <dbReference type="Proteomes" id="UP000196694"/>
    </source>
</evidence>
<evidence type="ECO:0000256" key="1">
    <source>
        <dbReference type="SAM" id="Phobius"/>
    </source>
</evidence>
<feature type="transmembrane region" description="Helical" evidence="1">
    <location>
        <begin position="12"/>
        <end position="36"/>
    </location>
</feature>
<keyword evidence="1" id="KW-0812">Transmembrane</keyword>
<proteinExistence type="predicted"/>
<dbReference type="EMBL" id="NCQP01000001">
    <property type="protein sequence ID" value="OWJ55586.1"/>
    <property type="molecule type" value="Genomic_DNA"/>
</dbReference>
<gene>
    <name evidence="2" type="ORF">Pdsh_02020</name>
</gene>
<name>A0A211YRL9_9CREN</name>
<keyword evidence="1" id="KW-0472">Membrane</keyword>
<keyword evidence="3" id="KW-1185">Reference proteome</keyword>
<reference evidence="2 3" key="1">
    <citation type="submission" date="2017-05" db="EMBL/GenBank/DDBJ databases">
        <title>The draft genome of the hyperthermophilic archaeon 'Pyrodictium delaneyi strain Hulk', an iron and nitrate reducer, reveals the capacity for sulfate reduction.</title>
        <authorList>
            <person name="Demey L.M."/>
            <person name="Miller C."/>
            <person name="Manzella M."/>
            <person name="Reguera G."/>
            <person name="Kashefi K."/>
        </authorList>
    </citation>
    <scope>NUCLEOTIDE SEQUENCE [LARGE SCALE GENOMIC DNA]</scope>
    <source>
        <strain evidence="2 3">Hulk</strain>
    </source>
</reference>
<organism evidence="2 3">
    <name type="scientific">Pyrodictium delaneyi</name>
    <dbReference type="NCBI Taxonomy" id="1273541"/>
    <lineage>
        <taxon>Archaea</taxon>
        <taxon>Thermoproteota</taxon>
        <taxon>Thermoprotei</taxon>
        <taxon>Desulfurococcales</taxon>
        <taxon>Pyrodictiaceae</taxon>
        <taxon>Pyrodictium</taxon>
    </lineage>
</organism>
<accession>A0A211YRL9</accession>
<dbReference type="AlphaFoldDB" id="A0A211YRL9"/>
<comment type="caution">
    <text evidence="2">The sequence shown here is derived from an EMBL/GenBank/DDBJ whole genome shotgun (WGS) entry which is preliminary data.</text>
</comment>
<evidence type="ECO:0000313" key="2">
    <source>
        <dbReference type="EMBL" id="OWJ55586.1"/>
    </source>
</evidence>
<protein>
    <submittedName>
        <fullName evidence="2">Uncharacterized protein</fullName>
    </submittedName>
</protein>
<dbReference type="Proteomes" id="UP000196694">
    <property type="component" value="Unassembled WGS sequence"/>
</dbReference>